<dbReference type="InterPro" id="IPR011009">
    <property type="entry name" value="Kinase-like_dom_sf"/>
</dbReference>
<proteinExistence type="predicted"/>
<name>A0A7S2TGF9_9EUKA</name>
<reference evidence="4" key="1">
    <citation type="submission" date="2021-01" db="EMBL/GenBank/DDBJ databases">
        <authorList>
            <person name="Corre E."/>
            <person name="Pelletier E."/>
            <person name="Niang G."/>
            <person name="Scheremetjew M."/>
            <person name="Finn R."/>
            <person name="Kale V."/>
            <person name="Holt S."/>
            <person name="Cochrane G."/>
            <person name="Meng A."/>
            <person name="Brown T."/>
            <person name="Cohen L."/>
        </authorList>
    </citation>
    <scope>NUCLEOTIDE SEQUENCE</scope>
    <source>
        <strain evidence="4">CCMP622</strain>
    </source>
</reference>
<protein>
    <recommendedName>
        <fullName evidence="3">PI3K/PI4K catalytic domain-containing protein</fullName>
    </recommendedName>
</protein>
<dbReference type="SUPFAM" id="SSF56112">
    <property type="entry name" value="Protein kinase-like (PK-like)"/>
    <property type="match status" value="1"/>
</dbReference>
<dbReference type="InterPro" id="IPR000403">
    <property type="entry name" value="PI3/4_kinase_cat_dom"/>
</dbReference>
<dbReference type="GO" id="GO:0048015">
    <property type="term" value="P:phosphatidylinositol-mediated signaling"/>
    <property type="evidence" value="ECO:0007669"/>
    <property type="project" value="TreeGrafter"/>
</dbReference>
<dbReference type="PANTHER" id="PTHR10048">
    <property type="entry name" value="PHOSPHATIDYLINOSITOL KINASE"/>
    <property type="match status" value="1"/>
</dbReference>
<dbReference type="GO" id="GO:0005942">
    <property type="term" value="C:phosphatidylinositol 3-kinase complex"/>
    <property type="evidence" value="ECO:0007669"/>
    <property type="project" value="TreeGrafter"/>
</dbReference>
<dbReference type="GO" id="GO:0016303">
    <property type="term" value="F:1-phosphatidylinositol-3-kinase activity"/>
    <property type="evidence" value="ECO:0007669"/>
    <property type="project" value="TreeGrafter"/>
</dbReference>
<dbReference type="PANTHER" id="PTHR10048:SF14">
    <property type="entry name" value="LD28067P"/>
    <property type="match status" value="1"/>
</dbReference>
<dbReference type="PROSITE" id="PS50290">
    <property type="entry name" value="PI3_4_KINASE_3"/>
    <property type="match status" value="1"/>
</dbReference>
<dbReference type="GO" id="GO:0005886">
    <property type="term" value="C:plasma membrane"/>
    <property type="evidence" value="ECO:0007669"/>
    <property type="project" value="TreeGrafter"/>
</dbReference>
<evidence type="ECO:0000313" key="4">
    <source>
        <dbReference type="EMBL" id="CAD9748313.1"/>
    </source>
</evidence>
<keyword evidence="1" id="KW-0808">Transferase</keyword>
<gene>
    <name evidence="4" type="ORF">LSP00402_LOCUS2173</name>
</gene>
<dbReference type="InterPro" id="IPR036940">
    <property type="entry name" value="PI3/4_kinase_cat_sf"/>
</dbReference>
<sequence length="105" mass="12289">MAYVMGGEKYDSSERYKRFVKLCCDAYNIIRANGHLFITLFRAMKLAGMPELTSDEDIMYLREQLRFGDTDSQASKYFKSQITLCVLEPWRRWDNAIHNIIHGKG</sequence>
<evidence type="ECO:0000259" key="3">
    <source>
        <dbReference type="PROSITE" id="PS50290"/>
    </source>
</evidence>
<dbReference type="GO" id="GO:0043491">
    <property type="term" value="P:phosphatidylinositol 3-kinase/protein kinase B signal transduction"/>
    <property type="evidence" value="ECO:0007669"/>
    <property type="project" value="TreeGrafter"/>
</dbReference>
<dbReference type="InterPro" id="IPR015433">
    <property type="entry name" value="PI3/4_kinase"/>
</dbReference>
<keyword evidence="2" id="KW-0418">Kinase</keyword>
<dbReference type="GO" id="GO:0035005">
    <property type="term" value="F:1-phosphatidylinositol-4-phosphate 3-kinase activity"/>
    <property type="evidence" value="ECO:0007669"/>
    <property type="project" value="TreeGrafter"/>
</dbReference>
<evidence type="ECO:0000256" key="1">
    <source>
        <dbReference type="ARBA" id="ARBA00022679"/>
    </source>
</evidence>
<accession>A0A7S2TGF9</accession>
<feature type="domain" description="PI3K/PI4K catalytic" evidence="3">
    <location>
        <begin position="1"/>
        <end position="90"/>
    </location>
</feature>
<dbReference type="EMBL" id="HBHP01003433">
    <property type="protein sequence ID" value="CAD9748313.1"/>
    <property type="molecule type" value="Transcribed_RNA"/>
</dbReference>
<dbReference type="Gene3D" id="1.10.1070.11">
    <property type="entry name" value="Phosphatidylinositol 3-/4-kinase, catalytic domain"/>
    <property type="match status" value="1"/>
</dbReference>
<organism evidence="4">
    <name type="scientific">Lotharella oceanica</name>
    <dbReference type="NCBI Taxonomy" id="641309"/>
    <lineage>
        <taxon>Eukaryota</taxon>
        <taxon>Sar</taxon>
        <taxon>Rhizaria</taxon>
        <taxon>Cercozoa</taxon>
        <taxon>Chlorarachniophyceae</taxon>
        <taxon>Lotharella</taxon>
    </lineage>
</organism>
<dbReference type="GO" id="GO:0005737">
    <property type="term" value="C:cytoplasm"/>
    <property type="evidence" value="ECO:0007669"/>
    <property type="project" value="TreeGrafter"/>
</dbReference>
<evidence type="ECO:0000256" key="2">
    <source>
        <dbReference type="ARBA" id="ARBA00022777"/>
    </source>
</evidence>
<dbReference type="GO" id="GO:0016477">
    <property type="term" value="P:cell migration"/>
    <property type="evidence" value="ECO:0007669"/>
    <property type="project" value="TreeGrafter"/>
</dbReference>
<dbReference type="AlphaFoldDB" id="A0A7S2TGF9"/>